<feature type="region of interest" description="Disordered" evidence="1">
    <location>
        <begin position="44"/>
        <end position="131"/>
    </location>
</feature>
<feature type="compositionally biased region" description="Polar residues" evidence="1">
    <location>
        <begin position="68"/>
        <end position="80"/>
    </location>
</feature>
<dbReference type="Proteomes" id="UP001329825">
    <property type="component" value="Chromosome 11"/>
</dbReference>
<accession>A0ABZ1DDW5</accession>
<gene>
    <name evidence="2" type="ORF">IL334_007916</name>
</gene>
<name>A0ABZ1DDW5_9TREE</name>
<dbReference type="EMBL" id="CP141891">
    <property type="protein sequence ID" value="WRT70917.1"/>
    <property type="molecule type" value="Genomic_DNA"/>
</dbReference>
<dbReference type="RefSeq" id="XP_062795656.1">
    <property type="nucleotide sequence ID" value="XM_062939605.1"/>
</dbReference>
<evidence type="ECO:0000313" key="3">
    <source>
        <dbReference type="Proteomes" id="UP001329825"/>
    </source>
</evidence>
<dbReference type="GeneID" id="87960046"/>
<proteinExistence type="predicted"/>
<reference evidence="2 3" key="1">
    <citation type="submission" date="2024-01" db="EMBL/GenBank/DDBJ databases">
        <title>Comparative genomics of Cryptococcus and Kwoniella reveals pathogenesis evolution and contrasting modes of karyotype evolution via chromosome fusion or intercentromeric recombination.</title>
        <authorList>
            <person name="Coelho M.A."/>
            <person name="David-Palma M."/>
            <person name="Shea T."/>
            <person name="Bowers K."/>
            <person name="McGinley-Smith S."/>
            <person name="Mohammad A.W."/>
            <person name="Gnirke A."/>
            <person name="Yurkov A.M."/>
            <person name="Nowrousian M."/>
            <person name="Sun S."/>
            <person name="Cuomo C.A."/>
            <person name="Heitman J."/>
        </authorList>
    </citation>
    <scope>NUCLEOTIDE SEQUENCE [LARGE SCALE GENOMIC DNA]</scope>
    <source>
        <strain evidence="2">CBS 11374</strain>
    </source>
</reference>
<evidence type="ECO:0000256" key="1">
    <source>
        <dbReference type="SAM" id="MobiDB-lite"/>
    </source>
</evidence>
<evidence type="ECO:0000313" key="2">
    <source>
        <dbReference type="EMBL" id="WRT70917.1"/>
    </source>
</evidence>
<keyword evidence="3" id="KW-1185">Reference proteome</keyword>
<organism evidence="2 3">
    <name type="scientific">Kwoniella shivajii</name>
    <dbReference type="NCBI Taxonomy" id="564305"/>
    <lineage>
        <taxon>Eukaryota</taxon>
        <taxon>Fungi</taxon>
        <taxon>Dikarya</taxon>
        <taxon>Basidiomycota</taxon>
        <taxon>Agaricomycotina</taxon>
        <taxon>Tremellomycetes</taxon>
        <taxon>Tremellales</taxon>
        <taxon>Cryptococcaceae</taxon>
        <taxon>Kwoniella</taxon>
    </lineage>
</organism>
<sequence length="237" mass="25475">MPNRSSSNSSGATINYQGTNHSVVRGHILLDNRWVPISSLPQTNVNDAAPGYASTTATASPGRGQSGQGHNPYSPRQSLSPYPHGTQAYNTPSPGSPGASTAYGVQSPGRHSRGHSRASSGSVNSTIDPGRRIEWHTTRQNNGTHRLTITLIPAETGRAGMDFHLYPHAFPDPREYTRGVDWATARLRDSGYDGTNYTTVEDAMNTVVQPADGYGVHVMASVRAALALYWDATQEED</sequence>
<protein>
    <submittedName>
        <fullName evidence="2">Uncharacterized protein</fullName>
    </submittedName>
</protein>